<dbReference type="SMART" id="SM00733">
    <property type="entry name" value="Mterf"/>
    <property type="match status" value="6"/>
</dbReference>
<dbReference type="PANTHER" id="PTHR13068">
    <property type="entry name" value="CGI-12 PROTEIN-RELATED"/>
    <property type="match status" value="1"/>
</dbReference>
<dbReference type="Pfam" id="PF02536">
    <property type="entry name" value="mTERF"/>
    <property type="match status" value="2"/>
</dbReference>
<evidence type="ECO:0000313" key="5">
    <source>
        <dbReference type="Proteomes" id="UP001180020"/>
    </source>
</evidence>
<reference evidence="4" key="2">
    <citation type="submission" date="2023-06" db="EMBL/GenBank/DDBJ databases">
        <authorList>
            <person name="Ma L."/>
            <person name="Liu K.-W."/>
            <person name="Li Z."/>
            <person name="Hsiao Y.-Y."/>
            <person name="Qi Y."/>
            <person name="Fu T."/>
            <person name="Tang G."/>
            <person name="Zhang D."/>
            <person name="Sun W.-H."/>
            <person name="Liu D.-K."/>
            <person name="Li Y."/>
            <person name="Chen G.-Z."/>
            <person name="Liu X.-D."/>
            <person name="Liao X.-Y."/>
            <person name="Jiang Y.-T."/>
            <person name="Yu X."/>
            <person name="Hao Y."/>
            <person name="Huang J."/>
            <person name="Zhao X.-W."/>
            <person name="Ke S."/>
            <person name="Chen Y.-Y."/>
            <person name="Wu W.-L."/>
            <person name="Hsu J.-L."/>
            <person name="Lin Y.-F."/>
            <person name="Huang M.-D."/>
            <person name="Li C.-Y."/>
            <person name="Huang L."/>
            <person name="Wang Z.-W."/>
            <person name="Zhao X."/>
            <person name="Zhong W.-Y."/>
            <person name="Peng D.-H."/>
            <person name="Ahmad S."/>
            <person name="Lan S."/>
            <person name="Zhang J.-S."/>
            <person name="Tsai W.-C."/>
            <person name="Van De Peer Y."/>
            <person name="Liu Z.-J."/>
        </authorList>
    </citation>
    <scope>NUCLEOTIDE SEQUENCE</scope>
    <source>
        <strain evidence="4">CP</strain>
        <tissue evidence="4">Leaves</tissue>
    </source>
</reference>
<sequence length="397" mass="45475">MFRLLSERLLLVKARHGVGPSASSSKSINLWFFHGNSSLKSISHSSESTPTDSKSLTVSYLTSSCGLSPEATLKASKWFTLKTPKNADLVLDFLRNHGFDHTHIAKVITRSPRLLEFHPERNLKPKMDFLTRYGFSGSQLMKILSEDPMIFTRSPERHIAPSLEILKGIVGTKEDVIEAINRSTYLLNSSVYKKRLMPKISSLRDHGVPASHVTNFLLMHPNMFCTWDPNRFRTSVVKVHGMGFNPLSTRFVEAVKTMYIIKSGWEEKSELYMNLGWSEDDLLSAFKMHPTFMQYSEKKIKRVFKFFVGELGWEPSSLSGCPVLLSHDMEKRIIPRCSLLQVLLSKGLIKKDMKWTSALKLSEKRFLERFVTKYEEEAPELMRTYQYMTESKGTKAT</sequence>
<protein>
    <submittedName>
        <fullName evidence="4">Uncharacterized protein</fullName>
    </submittedName>
</protein>
<evidence type="ECO:0000256" key="2">
    <source>
        <dbReference type="ARBA" id="ARBA00022472"/>
    </source>
</evidence>
<dbReference type="PANTHER" id="PTHR13068:SF236">
    <property type="entry name" value="OS02G0749800 PROTEIN"/>
    <property type="match status" value="1"/>
</dbReference>
<comment type="similarity">
    <text evidence="1">Belongs to the mTERF family.</text>
</comment>
<dbReference type="InterPro" id="IPR038538">
    <property type="entry name" value="MTERF_sf"/>
</dbReference>
<proteinExistence type="inferred from homology"/>
<evidence type="ECO:0000256" key="3">
    <source>
        <dbReference type="ARBA" id="ARBA00022946"/>
    </source>
</evidence>
<keyword evidence="2" id="KW-0804">Transcription</keyword>
<dbReference type="Proteomes" id="UP001180020">
    <property type="component" value="Unassembled WGS sequence"/>
</dbReference>
<keyword evidence="5" id="KW-1185">Reference proteome</keyword>
<accession>A0AAV9F1N1</accession>
<dbReference type="EMBL" id="JAUJYO010000004">
    <property type="protein sequence ID" value="KAK1319441.1"/>
    <property type="molecule type" value="Genomic_DNA"/>
</dbReference>
<keyword evidence="2" id="KW-0805">Transcription regulation</keyword>
<evidence type="ECO:0000313" key="4">
    <source>
        <dbReference type="EMBL" id="KAK1319441.1"/>
    </source>
</evidence>
<keyword evidence="2" id="KW-0806">Transcription termination</keyword>
<reference evidence="4" key="1">
    <citation type="journal article" date="2023" name="Nat. Commun.">
        <title>Diploid and tetraploid genomes of Acorus and the evolution of monocots.</title>
        <authorList>
            <person name="Ma L."/>
            <person name="Liu K.W."/>
            <person name="Li Z."/>
            <person name="Hsiao Y.Y."/>
            <person name="Qi Y."/>
            <person name="Fu T."/>
            <person name="Tang G.D."/>
            <person name="Zhang D."/>
            <person name="Sun W.H."/>
            <person name="Liu D.K."/>
            <person name="Li Y."/>
            <person name="Chen G.Z."/>
            <person name="Liu X.D."/>
            <person name="Liao X.Y."/>
            <person name="Jiang Y.T."/>
            <person name="Yu X."/>
            <person name="Hao Y."/>
            <person name="Huang J."/>
            <person name="Zhao X.W."/>
            <person name="Ke S."/>
            <person name="Chen Y.Y."/>
            <person name="Wu W.L."/>
            <person name="Hsu J.L."/>
            <person name="Lin Y.F."/>
            <person name="Huang M.D."/>
            <person name="Li C.Y."/>
            <person name="Huang L."/>
            <person name="Wang Z.W."/>
            <person name="Zhao X."/>
            <person name="Zhong W.Y."/>
            <person name="Peng D.H."/>
            <person name="Ahmad S."/>
            <person name="Lan S."/>
            <person name="Zhang J.S."/>
            <person name="Tsai W.C."/>
            <person name="Van de Peer Y."/>
            <person name="Liu Z.J."/>
        </authorList>
    </citation>
    <scope>NUCLEOTIDE SEQUENCE</scope>
    <source>
        <strain evidence="4">CP</strain>
    </source>
</reference>
<organism evidence="4 5">
    <name type="scientific">Acorus calamus</name>
    <name type="common">Sweet flag</name>
    <dbReference type="NCBI Taxonomy" id="4465"/>
    <lineage>
        <taxon>Eukaryota</taxon>
        <taxon>Viridiplantae</taxon>
        <taxon>Streptophyta</taxon>
        <taxon>Embryophyta</taxon>
        <taxon>Tracheophyta</taxon>
        <taxon>Spermatophyta</taxon>
        <taxon>Magnoliopsida</taxon>
        <taxon>Liliopsida</taxon>
        <taxon>Acoraceae</taxon>
        <taxon>Acorus</taxon>
    </lineage>
</organism>
<dbReference type="GO" id="GO:0006353">
    <property type="term" value="P:DNA-templated transcription termination"/>
    <property type="evidence" value="ECO:0007669"/>
    <property type="project" value="UniProtKB-KW"/>
</dbReference>
<dbReference type="Gene3D" id="1.25.70.10">
    <property type="entry name" value="Transcription termination factor 3, mitochondrial"/>
    <property type="match status" value="1"/>
</dbReference>
<dbReference type="InterPro" id="IPR003690">
    <property type="entry name" value="MTERF"/>
</dbReference>
<evidence type="ECO:0000256" key="1">
    <source>
        <dbReference type="ARBA" id="ARBA00007692"/>
    </source>
</evidence>
<keyword evidence="3" id="KW-0809">Transit peptide</keyword>
<dbReference type="GO" id="GO:0003676">
    <property type="term" value="F:nucleic acid binding"/>
    <property type="evidence" value="ECO:0007669"/>
    <property type="project" value="InterPro"/>
</dbReference>
<name>A0AAV9F1N1_ACOCL</name>
<comment type="caution">
    <text evidence="4">The sequence shown here is derived from an EMBL/GenBank/DDBJ whole genome shotgun (WGS) entry which is preliminary data.</text>
</comment>
<dbReference type="FunFam" id="1.25.70.10:FF:000001">
    <property type="entry name" value="Mitochondrial transcription termination factor-like"/>
    <property type="match status" value="1"/>
</dbReference>
<dbReference type="AlphaFoldDB" id="A0AAV9F1N1"/>
<gene>
    <name evidence="4" type="ORF">QJS10_CPB04g00413</name>
</gene>